<dbReference type="InterPro" id="IPR018618">
    <property type="entry name" value="GID4/10-like"/>
</dbReference>
<dbReference type="GO" id="GO:0043161">
    <property type="term" value="P:proteasome-mediated ubiquitin-dependent protein catabolic process"/>
    <property type="evidence" value="ECO:0007669"/>
    <property type="project" value="TreeGrafter"/>
</dbReference>
<comment type="similarity">
    <text evidence="1">Belongs to the GID4/VID24 family.</text>
</comment>
<dbReference type="EMBL" id="JAEUBD010000526">
    <property type="protein sequence ID" value="KAH3673901.1"/>
    <property type="molecule type" value="Genomic_DNA"/>
</dbReference>
<dbReference type="PANTHER" id="PTHR14534">
    <property type="entry name" value="VACUOLAR IMPORT AND DEGRADATION PROTEIN 24"/>
    <property type="match status" value="1"/>
</dbReference>
<dbReference type="Proteomes" id="UP000788993">
    <property type="component" value="Unassembled WGS sequence"/>
</dbReference>
<dbReference type="Pfam" id="PF09783">
    <property type="entry name" value="Vac_ImportDeg"/>
    <property type="match status" value="1"/>
</dbReference>
<gene>
    <name evidence="2" type="ORF">OGATHE_001881</name>
</gene>
<reference evidence="2" key="2">
    <citation type="submission" date="2021-01" db="EMBL/GenBank/DDBJ databases">
        <authorList>
            <person name="Schikora-Tamarit M.A."/>
        </authorList>
    </citation>
    <scope>NUCLEOTIDE SEQUENCE</scope>
    <source>
        <strain evidence="2">NCAIM Y.01608</strain>
    </source>
</reference>
<accession>A0A1B7SGN1</accession>
<evidence type="ECO:0000313" key="2">
    <source>
        <dbReference type="EMBL" id="KAH3673901.1"/>
    </source>
</evidence>
<sequence>MPTPINIDHIDTQERYTGSTHPLKARHHAPPPQIVASPGVRDFFAGRHKSQVSSFLKPNSSFIGSQQSGRSTFEVRVDLKEVDLKRSYLCGYFTIHGLTESHPEFTTFFKGEIIGPHHSFYTAHEEWGSNKRNDLQHWSRFPSWRSLDFDQENDLANQHIYDTALNNEHLYMRWKEIFLVPDASVKSIMGASFEGFYYICFNQLTGSISGLYFHQSSGKFQQLELAHVPDGGVLPSFSFA</sequence>
<dbReference type="GO" id="GO:0045721">
    <property type="term" value="P:negative regulation of gluconeogenesis"/>
    <property type="evidence" value="ECO:0007669"/>
    <property type="project" value="TreeGrafter"/>
</dbReference>
<dbReference type="GO" id="GO:0005773">
    <property type="term" value="C:vacuole"/>
    <property type="evidence" value="ECO:0007669"/>
    <property type="project" value="GOC"/>
</dbReference>
<evidence type="ECO:0000256" key="1">
    <source>
        <dbReference type="ARBA" id="ARBA00061469"/>
    </source>
</evidence>
<keyword evidence="3" id="KW-1185">Reference proteome</keyword>
<dbReference type="PANTHER" id="PTHR14534:SF3">
    <property type="entry name" value="GID COMPLEX SUBUNIT 4 HOMOLOG"/>
    <property type="match status" value="1"/>
</dbReference>
<reference evidence="2" key="1">
    <citation type="journal article" date="2021" name="Open Biol.">
        <title>Shared evolutionary footprints suggest mitochondrial oxidative damage underlies multiple complex I losses in fungi.</title>
        <authorList>
            <person name="Schikora-Tamarit M.A."/>
            <person name="Marcet-Houben M."/>
            <person name="Nosek J."/>
            <person name="Gabaldon T."/>
        </authorList>
    </citation>
    <scope>NUCLEOTIDE SEQUENCE</scope>
    <source>
        <strain evidence="2">NCAIM Y.01608</strain>
    </source>
</reference>
<protein>
    <submittedName>
        <fullName evidence="2">Uncharacterized protein</fullName>
    </submittedName>
</protein>
<dbReference type="GO" id="GO:0006623">
    <property type="term" value="P:protein targeting to vacuole"/>
    <property type="evidence" value="ECO:0007669"/>
    <property type="project" value="TreeGrafter"/>
</dbReference>
<organism evidence="2 3">
    <name type="scientific">Ogataea polymorpha</name>
    <dbReference type="NCBI Taxonomy" id="460523"/>
    <lineage>
        <taxon>Eukaryota</taxon>
        <taxon>Fungi</taxon>
        <taxon>Dikarya</taxon>
        <taxon>Ascomycota</taxon>
        <taxon>Saccharomycotina</taxon>
        <taxon>Pichiomycetes</taxon>
        <taxon>Pichiales</taxon>
        <taxon>Pichiaceae</taxon>
        <taxon>Ogataea</taxon>
    </lineage>
</organism>
<comment type="caution">
    <text evidence="2">The sequence shown here is derived from an EMBL/GenBank/DDBJ whole genome shotgun (WGS) entry which is preliminary data.</text>
</comment>
<dbReference type="AlphaFoldDB" id="A0A1B7SGN1"/>
<dbReference type="RefSeq" id="XP_018210600.1">
    <property type="nucleotide sequence ID" value="XM_018356774.1"/>
</dbReference>
<name>A0A1B7SGN1_9ASCO</name>
<evidence type="ECO:0000313" key="3">
    <source>
        <dbReference type="Proteomes" id="UP000788993"/>
    </source>
</evidence>
<dbReference type="GO" id="GO:0007039">
    <property type="term" value="P:protein catabolic process in the vacuole"/>
    <property type="evidence" value="ECO:0007669"/>
    <property type="project" value="TreeGrafter"/>
</dbReference>
<dbReference type="GO" id="GO:0034657">
    <property type="term" value="C:GID complex"/>
    <property type="evidence" value="ECO:0007669"/>
    <property type="project" value="TreeGrafter"/>
</dbReference>
<proteinExistence type="inferred from homology"/>
<dbReference type="OrthoDB" id="62at2759"/>